<evidence type="ECO:0000256" key="9">
    <source>
        <dbReference type="RuleBase" id="RU000461"/>
    </source>
</evidence>
<dbReference type="EMBL" id="CM026427">
    <property type="protein sequence ID" value="KAG0568958.1"/>
    <property type="molecule type" value="Genomic_DNA"/>
</dbReference>
<evidence type="ECO:0000256" key="6">
    <source>
        <dbReference type="ARBA" id="ARBA00023004"/>
    </source>
</evidence>
<dbReference type="PRINTS" id="PR00463">
    <property type="entry name" value="EP450I"/>
</dbReference>
<gene>
    <name evidence="11" type="ORF">KC19_6G055200</name>
</gene>
<dbReference type="FunFam" id="1.10.630.10:FF:000126">
    <property type="entry name" value="Predicted protein"/>
    <property type="match status" value="1"/>
</dbReference>
<evidence type="ECO:0000256" key="5">
    <source>
        <dbReference type="ARBA" id="ARBA00023002"/>
    </source>
</evidence>
<evidence type="ECO:0000256" key="1">
    <source>
        <dbReference type="ARBA" id="ARBA00001971"/>
    </source>
</evidence>
<evidence type="ECO:0008006" key="13">
    <source>
        <dbReference type="Google" id="ProtNLM"/>
    </source>
</evidence>
<evidence type="ECO:0000256" key="7">
    <source>
        <dbReference type="ARBA" id="ARBA00023033"/>
    </source>
</evidence>
<keyword evidence="12" id="KW-1185">Reference proteome</keyword>
<keyword evidence="5 9" id="KW-0560">Oxidoreductase</keyword>
<keyword evidence="10" id="KW-0472">Membrane</keyword>
<comment type="cofactor">
    <cofactor evidence="1 8">
        <name>heme</name>
        <dbReference type="ChEBI" id="CHEBI:30413"/>
    </cofactor>
</comment>
<dbReference type="SUPFAM" id="SSF48264">
    <property type="entry name" value="Cytochrome P450"/>
    <property type="match status" value="1"/>
</dbReference>
<keyword evidence="7 9" id="KW-0503">Monooxygenase</keyword>
<keyword evidence="10" id="KW-1133">Transmembrane helix</keyword>
<keyword evidence="4 8" id="KW-0479">Metal-binding</keyword>
<organism evidence="11 12">
    <name type="scientific">Ceratodon purpureus</name>
    <name type="common">Fire moss</name>
    <name type="synonym">Dicranum purpureum</name>
    <dbReference type="NCBI Taxonomy" id="3225"/>
    <lineage>
        <taxon>Eukaryota</taxon>
        <taxon>Viridiplantae</taxon>
        <taxon>Streptophyta</taxon>
        <taxon>Embryophyta</taxon>
        <taxon>Bryophyta</taxon>
        <taxon>Bryophytina</taxon>
        <taxon>Bryopsida</taxon>
        <taxon>Dicranidae</taxon>
        <taxon>Pseudoditrichales</taxon>
        <taxon>Ditrichaceae</taxon>
        <taxon>Ceratodon</taxon>
    </lineage>
</organism>
<dbReference type="GO" id="GO:0005506">
    <property type="term" value="F:iron ion binding"/>
    <property type="evidence" value="ECO:0007669"/>
    <property type="project" value="InterPro"/>
</dbReference>
<dbReference type="PRINTS" id="PR00385">
    <property type="entry name" value="P450"/>
</dbReference>
<dbReference type="Gene3D" id="1.10.630.10">
    <property type="entry name" value="Cytochrome P450"/>
    <property type="match status" value="1"/>
</dbReference>
<sequence>MEGYSLQLGVLTLCVATVILLLRRLLVGTRWGVDALLPPGPKGWPIVGSLYSLGPKTIPACRRFLTLAEQYGPIMFLRMGSRPTLIVSNDKMAKELLRVHDQAFASRPMLATGKHFGYNYSSVVFSSGAHFVRMKKIYTHELLSPSKVELLSSLRMEEVRVLLANLVHQTDAVVNVTSLLFKSSLNLMGRLVFSKRLFGDSEVVSVPPREIENFKFFVKSATKLVGLFNIGDYIPALRWLDLQGVEGALQRLKPHQEGFLLPIIQEYRRTSHSVEGSMKQKEDDRVDFIASLVANDSAGLSDESIMAVAIDLIVGGSDSLSTAMEWSITELLRHPHDLHAVQAELDTVVGRNRLVEESDCANLPFLNCIVKETLRLHPPTPLAIPHFSSEECNVGGYRIPANTIAYVNIYAIGRDPKAWENPDQFMPSRFKDSKVNVYGHDFHLLPFSSGRRGCPGIHFALPVYKLMLANLLHCFTWAPPPGVRGEDIDIIEAPGVVCSRLNPLLACINYDRVPKHVILADQNK</sequence>
<comment type="caution">
    <text evidence="11">The sequence shown here is derived from an EMBL/GenBank/DDBJ whole genome shotgun (WGS) entry which is preliminary data.</text>
</comment>
<dbReference type="PANTHER" id="PTHR47944:SF16">
    <property type="entry name" value="CYTOCHROME P450 FAMILY 1 SUBFAMILY A POLYPEPTIDE 1"/>
    <property type="match status" value="1"/>
</dbReference>
<proteinExistence type="inferred from homology"/>
<dbReference type="InterPro" id="IPR002401">
    <property type="entry name" value="Cyt_P450_E_grp-I"/>
</dbReference>
<dbReference type="InterPro" id="IPR017972">
    <property type="entry name" value="Cyt_P450_CS"/>
</dbReference>
<evidence type="ECO:0000256" key="4">
    <source>
        <dbReference type="ARBA" id="ARBA00022723"/>
    </source>
</evidence>
<dbReference type="PANTHER" id="PTHR47944">
    <property type="entry name" value="CYTOCHROME P450 98A9"/>
    <property type="match status" value="1"/>
</dbReference>
<dbReference type="Pfam" id="PF00067">
    <property type="entry name" value="p450"/>
    <property type="match status" value="1"/>
</dbReference>
<evidence type="ECO:0000256" key="3">
    <source>
        <dbReference type="ARBA" id="ARBA00022617"/>
    </source>
</evidence>
<dbReference type="Proteomes" id="UP000822688">
    <property type="component" value="Chromosome 6"/>
</dbReference>
<feature type="transmembrane region" description="Helical" evidence="10">
    <location>
        <begin position="6"/>
        <end position="22"/>
    </location>
</feature>
<reference evidence="11 12" key="1">
    <citation type="submission" date="2020-06" db="EMBL/GenBank/DDBJ databases">
        <title>WGS assembly of Ceratodon purpureus strain R40.</title>
        <authorList>
            <person name="Carey S.B."/>
            <person name="Jenkins J."/>
            <person name="Shu S."/>
            <person name="Lovell J.T."/>
            <person name="Sreedasyam A."/>
            <person name="Maumus F."/>
            <person name="Tiley G.P."/>
            <person name="Fernandez-Pozo N."/>
            <person name="Barry K."/>
            <person name="Chen C."/>
            <person name="Wang M."/>
            <person name="Lipzen A."/>
            <person name="Daum C."/>
            <person name="Saski C.A."/>
            <person name="Payton A.C."/>
            <person name="Mcbreen J.C."/>
            <person name="Conrad R.E."/>
            <person name="Kollar L.M."/>
            <person name="Olsson S."/>
            <person name="Huttunen S."/>
            <person name="Landis J.B."/>
            <person name="Wickett N.J."/>
            <person name="Johnson M.G."/>
            <person name="Rensing S.A."/>
            <person name="Grimwood J."/>
            <person name="Schmutz J."/>
            <person name="Mcdaniel S.F."/>
        </authorList>
    </citation>
    <scope>NUCLEOTIDE SEQUENCE [LARGE SCALE GENOMIC DNA]</scope>
    <source>
        <strain evidence="11 12">R40</strain>
    </source>
</reference>
<evidence type="ECO:0000313" key="11">
    <source>
        <dbReference type="EMBL" id="KAG0568958.1"/>
    </source>
</evidence>
<dbReference type="AlphaFoldDB" id="A0A8T0HET9"/>
<comment type="similarity">
    <text evidence="2 9">Belongs to the cytochrome P450 family.</text>
</comment>
<keyword evidence="10" id="KW-0812">Transmembrane</keyword>
<dbReference type="GO" id="GO:0020037">
    <property type="term" value="F:heme binding"/>
    <property type="evidence" value="ECO:0007669"/>
    <property type="project" value="InterPro"/>
</dbReference>
<dbReference type="InterPro" id="IPR001128">
    <property type="entry name" value="Cyt_P450"/>
</dbReference>
<feature type="binding site" description="axial binding residue" evidence="8">
    <location>
        <position position="454"/>
    </location>
    <ligand>
        <name>heme</name>
        <dbReference type="ChEBI" id="CHEBI:30413"/>
    </ligand>
    <ligandPart>
        <name>Fe</name>
        <dbReference type="ChEBI" id="CHEBI:18248"/>
    </ligandPart>
</feature>
<accession>A0A8T0HET9</accession>
<keyword evidence="3 8" id="KW-0349">Heme</keyword>
<evidence type="ECO:0000256" key="8">
    <source>
        <dbReference type="PIRSR" id="PIRSR602401-1"/>
    </source>
</evidence>
<name>A0A8T0HET9_CERPU</name>
<protein>
    <recommendedName>
        <fullName evidence="13">Cytochrome P450</fullName>
    </recommendedName>
</protein>
<evidence type="ECO:0000256" key="2">
    <source>
        <dbReference type="ARBA" id="ARBA00010617"/>
    </source>
</evidence>
<dbReference type="CDD" id="cd20618">
    <property type="entry name" value="CYP71_clan"/>
    <property type="match status" value="1"/>
</dbReference>
<evidence type="ECO:0000313" key="12">
    <source>
        <dbReference type="Proteomes" id="UP000822688"/>
    </source>
</evidence>
<evidence type="ECO:0000256" key="10">
    <source>
        <dbReference type="SAM" id="Phobius"/>
    </source>
</evidence>
<dbReference type="GO" id="GO:0004497">
    <property type="term" value="F:monooxygenase activity"/>
    <property type="evidence" value="ECO:0007669"/>
    <property type="project" value="UniProtKB-KW"/>
</dbReference>
<keyword evidence="6 8" id="KW-0408">Iron</keyword>
<dbReference type="PROSITE" id="PS00086">
    <property type="entry name" value="CYTOCHROME_P450"/>
    <property type="match status" value="1"/>
</dbReference>
<dbReference type="InterPro" id="IPR036396">
    <property type="entry name" value="Cyt_P450_sf"/>
</dbReference>
<dbReference type="GO" id="GO:0016705">
    <property type="term" value="F:oxidoreductase activity, acting on paired donors, with incorporation or reduction of molecular oxygen"/>
    <property type="evidence" value="ECO:0007669"/>
    <property type="project" value="InterPro"/>
</dbReference>
<dbReference type="OrthoDB" id="2789670at2759"/>